<name>A0A1G2TK50_9BACT</name>
<evidence type="ECO:0000256" key="1">
    <source>
        <dbReference type="SAM" id="Coils"/>
    </source>
</evidence>
<feature type="coiled-coil region" evidence="1">
    <location>
        <begin position="167"/>
        <end position="225"/>
    </location>
</feature>
<comment type="caution">
    <text evidence="3">The sequence shown here is derived from an EMBL/GenBank/DDBJ whole genome shotgun (WGS) entry which is preliminary data.</text>
</comment>
<feature type="coiled-coil region" evidence="1">
    <location>
        <begin position="275"/>
        <end position="309"/>
    </location>
</feature>
<dbReference type="PANTHER" id="PTHR43977">
    <property type="entry name" value="STRUCTURAL MAINTENANCE OF CHROMOSOMES PROTEIN 3"/>
    <property type="match status" value="1"/>
</dbReference>
<evidence type="ECO:0000259" key="2">
    <source>
        <dbReference type="Pfam" id="PF02463"/>
    </source>
</evidence>
<keyword evidence="1" id="KW-0175">Coiled coil</keyword>
<sequence>MYLKSIELTGFKSFAKKSELTFSSPISAIVGPNGSGKSNIAEAFSFVLGEQSIKSLRGKKGEDLIWNGSTDSPRAGRASVKVVFDNSTYFLPLDYETVTVERVVHRDSVNEYIINSSQVRLRDVVELLASAHIGSSGHHIISQGEADRILNSSGKERKSMIEDALGLKMYQYKKQESERKLEKTRENIVQVESLRREISPHIKFLKKQVEKVEKSLQMKQELEAKALEYCNREDKYVKRTEERLTREKNPLIQKERELHYELEKAKAVLEMAKHKDEKSSKLIELEKSLHELRDEKDNLFREAGRLDGEITAFVRMVKKQEEVEHLDAHKTVTLASVEILREQITAKIQSAKNLDDISSILKIFDEVTGLLSDFVDNNKNKIDNSLIADVQKDIENLKSEKKRIEKSLQEVKRKEGELSHQYSQLKSAIEKEKDSNRDAEKAVFRIMAESQEVRSGLQIIRREEETLHLVREDFKRELSELGMMLGAHFLQFNNLSFDYDEPRINQEERRRAIEKIKIRLEEVGGAGGADVLKEYTEASERDTFLEKELADLEQSANSLTELILDLDTRLSTEFKLGIEKINTQFKEFFALMFGGGEAKLSVTVPVKRKKKDTDDLFEKSEDEIEEELALRNLDEAGEEGIDIEVNLPKKKVKGLMMLSGGERALTSIALLFALSQVNPPPFIILDETDAALDEANSKKYADMVENLSKFSQLIVITHNRETMSRAGILYGVTMGMGGGSKLLSVSFDTAVAVAK</sequence>
<dbReference type="InterPro" id="IPR003395">
    <property type="entry name" value="RecF/RecN/SMC_N"/>
</dbReference>
<dbReference type="Proteomes" id="UP000178530">
    <property type="component" value="Unassembled WGS sequence"/>
</dbReference>
<dbReference type="Gene3D" id="3.40.50.300">
    <property type="entry name" value="P-loop containing nucleotide triphosphate hydrolases"/>
    <property type="match status" value="2"/>
</dbReference>
<dbReference type="Pfam" id="PF02463">
    <property type="entry name" value="SMC_N"/>
    <property type="match status" value="1"/>
</dbReference>
<accession>A0A1G2TK50</accession>
<feature type="coiled-coil region" evidence="1">
    <location>
        <begin position="387"/>
        <end position="442"/>
    </location>
</feature>
<gene>
    <name evidence="3" type="ORF">A3E32_03120</name>
</gene>
<dbReference type="InterPro" id="IPR027417">
    <property type="entry name" value="P-loop_NTPase"/>
</dbReference>
<feature type="domain" description="RecF/RecN/SMC N-terminal" evidence="2">
    <location>
        <begin position="2"/>
        <end position="735"/>
    </location>
</feature>
<dbReference type="AlphaFoldDB" id="A0A1G2TK50"/>
<dbReference type="SUPFAM" id="SSF52540">
    <property type="entry name" value="P-loop containing nucleoside triphosphate hydrolases"/>
    <property type="match status" value="1"/>
</dbReference>
<evidence type="ECO:0000313" key="3">
    <source>
        <dbReference type="EMBL" id="OHA97686.1"/>
    </source>
</evidence>
<proteinExistence type="predicted"/>
<protein>
    <recommendedName>
        <fullName evidence="2">RecF/RecN/SMC N-terminal domain-containing protein</fullName>
    </recommendedName>
</protein>
<evidence type="ECO:0000313" key="4">
    <source>
        <dbReference type="Proteomes" id="UP000178530"/>
    </source>
</evidence>
<organism evidence="3 4">
    <name type="scientific">Candidatus Zambryskibacteria bacterium RIFCSPHIGHO2_12_FULL_38_37</name>
    <dbReference type="NCBI Taxonomy" id="1802751"/>
    <lineage>
        <taxon>Bacteria</taxon>
        <taxon>Candidatus Zambryskiibacteriota</taxon>
    </lineage>
</organism>
<feature type="coiled-coil region" evidence="1">
    <location>
        <begin position="535"/>
        <end position="569"/>
    </location>
</feature>
<dbReference type="EMBL" id="MHVU01000041">
    <property type="protein sequence ID" value="OHA97686.1"/>
    <property type="molecule type" value="Genomic_DNA"/>
</dbReference>
<reference evidence="3 4" key="1">
    <citation type="journal article" date="2016" name="Nat. Commun.">
        <title>Thousands of microbial genomes shed light on interconnected biogeochemical processes in an aquifer system.</title>
        <authorList>
            <person name="Anantharaman K."/>
            <person name="Brown C.T."/>
            <person name="Hug L.A."/>
            <person name="Sharon I."/>
            <person name="Castelle C.J."/>
            <person name="Probst A.J."/>
            <person name="Thomas B.C."/>
            <person name="Singh A."/>
            <person name="Wilkins M.J."/>
            <person name="Karaoz U."/>
            <person name="Brodie E.L."/>
            <person name="Williams K.H."/>
            <person name="Hubbard S.S."/>
            <person name="Banfield J.F."/>
        </authorList>
    </citation>
    <scope>NUCLEOTIDE SEQUENCE [LARGE SCALE GENOMIC DNA]</scope>
</reference>